<sequence>HRGLVEGMIFDERWGLLEGGLMVKQRGAHIPWVFALCPVDLALCHLTERAALYGLDDGDIYMSTYENRFRLFSSVEYEGQLYMTPLNFIESVTLNEPKSECVSSDNKLWLEVLQS</sequence>
<accession>A0A665WRY8</accession>
<reference evidence="1" key="2">
    <citation type="submission" date="2025-08" db="UniProtKB">
        <authorList>
            <consortium name="Ensembl"/>
        </authorList>
    </citation>
    <scope>IDENTIFICATION</scope>
</reference>
<reference evidence="1" key="3">
    <citation type="submission" date="2025-09" db="UniProtKB">
        <authorList>
            <consortium name="Ensembl"/>
        </authorList>
    </citation>
    <scope>IDENTIFICATION</scope>
</reference>
<keyword evidence="2" id="KW-1185">Reference proteome</keyword>
<evidence type="ECO:0000313" key="1">
    <source>
        <dbReference type="Ensembl" id="ENSENLP00000046788.1"/>
    </source>
</evidence>
<dbReference type="AlphaFoldDB" id="A0A665WRY8"/>
<proteinExistence type="predicted"/>
<name>A0A665WRY8_ECHNA</name>
<organism evidence="1 2">
    <name type="scientific">Echeneis naucrates</name>
    <name type="common">Live sharksucker</name>
    <dbReference type="NCBI Taxonomy" id="173247"/>
    <lineage>
        <taxon>Eukaryota</taxon>
        <taxon>Metazoa</taxon>
        <taxon>Chordata</taxon>
        <taxon>Craniata</taxon>
        <taxon>Vertebrata</taxon>
        <taxon>Euteleostomi</taxon>
        <taxon>Actinopterygii</taxon>
        <taxon>Neopterygii</taxon>
        <taxon>Teleostei</taxon>
        <taxon>Neoteleostei</taxon>
        <taxon>Acanthomorphata</taxon>
        <taxon>Carangaria</taxon>
        <taxon>Carangiformes</taxon>
        <taxon>Echeneidae</taxon>
        <taxon>Echeneis</taxon>
    </lineage>
</organism>
<reference evidence="1" key="1">
    <citation type="submission" date="2021-04" db="EMBL/GenBank/DDBJ databases">
        <authorList>
            <consortium name="Wellcome Sanger Institute Data Sharing"/>
        </authorList>
    </citation>
    <scope>NUCLEOTIDE SEQUENCE [LARGE SCALE GENOMIC DNA]</scope>
</reference>
<evidence type="ECO:0000313" key="2">
    <source>
        <dbReference type="Proteomes" id="UP000472264"/>
    </source>
</evidence>
<dbReference type="InParanoid" id="A0A665WRY8"/>
<dbReference type="Ensembl" id="ENSENLT00000047927.1">
    <property type="protein sequence ID" value="ENSENLP00000046788.1"/>
    <property type="gene ID" value="ENSENLG00000019823.1"/>
</dbReference>
<protein>
    <submittedName>
        <fullName evidence="1">Uncharacterized protein</fullName>
    </submittedName>
</protein>
<dbReference type="Proteomes" id="UP000472264">
    <property type="component" value="Chromosome 10"/>
</dbReference>